<proteinExistence type="predicted"/>
<dbReference type="EMBL" id="CALSDN010000001">
    <property type="protein sequence ID" value="CAH6718491.1"/>
    <property type="molecule type" value="Genomic_DNA"/>
</dbReference>
<comment type="caution">
    <text evidence="1">The sequence shown here is derived from an EMBL/GenBank/DDBJ whole genome shotgun (WGS) entry which is preliminary data.</text>
</comment>
<protein>
    <submittedName>
        <fullName evidence="1">Uncharacterized protein</fullName>
    </submittedName>
</protein>
<accession>A0ACA9Y0Y6</accession>
<evidence type="ECO:0000313" key="2">
    <source>
        <dbReference type="Proteomes" id="UP001152531"/>
    </source>
</evidence>
<gene>
    <name evidence="1" type="ORF">CLIB1444_01S07932</name>
</gene>
<evidence type="ECO:0000313" key="1">
    <source>
        <dbReference type="EMBL" id="CAH6718491.1"/>
    </source>
</evidence>
<sequence length="138" mass="16157">MSDKEVVQGSVSIEQNEAKKSKQRKGQTDEEYEIQKQIFHENGPLVNDQDWLLDEDDLANLDKDNKYDRTRIIFACEKLYFERKFDKCLELIQFGEKFYDTEIPTDNGKTKKSSSIDRQVMELSHIKEKCLSKLKGGN</sequence>
<keyword evidence="2" id="KW-1185">Reference proteome</keyword>
<name>A0ACA9Y0Y6_9ASCO</name>
<dbReference type="Proteomes" id="UP001152531">
    <property type="component" value="Unassembled WGS sequence"/>
</dbReference>
<reference evidence="1" key="1">
    <citation type="submission" date="2022-06" db="EMBL/GenBank/DDBJ databases">
        <authorList>
            <person name="Legras J.-L."/>
            <person name="Devillers H."/>
            <person name="Grondin C."/>
        </authorList>
    </citation>
    <scope>NUCLEOTIDE SEQUENCE</scope>
    <source>
        <strain evidence="1">CLIB 1444</strain>
    </source>
</reference>
<organism evidence="1 2">
    <name type="scientific">[Candida] jaroonii</name>
    <dbReference type="NCBI Taxonomy" id="467808"/>
    <lineage>
        <taxon>Eukaryota</taxon>
        <taxon>Fungi</taxon>
        <taxon>Dikarya</taxon>
        <taxon>Ascomycota</taxon>
        <taxon>Saccharomycotina</taxon>
        <taxon>Pichiomycetes</taxon>
        <taxon>Debaryomycetaceae</taxon>
        <taxon>Yamadazyma</taxon>
    </lineage>
</organism>